<dbReference type="eggNOG" id="COG5001">
    <property type="taxonomic scope" value="Bacteria"/>
</dbReference>
<feature type="domain" description="CBS" evidence="7">
    <location>
        <begin position="205"/>
        <end position="264"/>
    </location>
</feature>
<feature type="domain" description="EAL" evidence="5">
    <location>
        <begin position="580"/>
        <end position="834"/>
    </location>
</feature>
<feature type="domain" description="CBS" evidence="7">
    <location>
        <begin position="78"/>
        <end position="134"/>
    </location>
</feature>
<dbReference type="Pfam" id="PF13426">
    <property type="entry name" value="PAS_9"/>
    <property type="match status" value="1"/>
</dbReference>
<dbReference type="CDD" id="cd00130">
    <property type="entry name" value="PAS"/>
    <property type="match status" value="1"/>
</dbReference>
<dbReference type="SMART" id="SM00052">
    <property type="entry name" value="EAL"/>
    <property type="match status" value="1"/>
</dbReference>
<evidence type="ECO:0000259" key="4">
    <source>
        <dbReference type="PROSITE" id="PS50113"/>
    </source>
</evidence>
<organism evidence="8 9">
    <name type="scientific">Pseudoalteromonas tunicata D2</name>
    <dbReference type="NCBI Taxonomy" id="87626"/>
    <lineage>
        <taxon>Bacteria</taxon>
        <taxon>Pseudomonadati</taxon>
        <taxon>Pseudomonadota</taxon>
        <taxon>Gammaproteobacteria</taxon>
        <taxon>Alteromonadales</taxon>
        <taxon>Pseudoalteromonadaceae</taxon>
        <taxon>Pseudoalteromonas</taxon>
    </lineage>
</organism>
<dbReference type="STRING" id="87626.PTD2_13539"/>
<feature type="domain" description="PAS" evidence="3">
    <location>
        <begin position="286"/>
        <end position="327"/>
    </location>
</feature>
<evidence type="ECO:0000256" key="2">
    <source>
        <dbReference type="PROSITE-ProRule" id="PRU00703"/>
    </source>
</evidence>
<feature type="domain" description="PAC" evidence="4">
    <location>
        <begin position="354"/>
        <end position="406"/>
    </location>
</feature>
<feature type="domain" description="CBS" evidence="7">
    <location>
        <begin position="143"/>
        <end position="200"/>
    </location>
</feature>
<dbReference type="FunFam" id="3.30.70.270:FF:000001">
    <property type="entry name" value="Diguanylate cyclase domain protein"/>
    <property type="match status" value="1"/>
</dbReference>
<name>A4C792_9GAMM</name>
<dbReference type="PROSITE" id="PS50887">
    <property type="entry name" value="GGDEF"/>
    <property type="match status" value="1"/>
</dbReference>
<dbReference type="Gene3D" id="3.20.20.450">
    <property type="entry name" value="EAL domain"/>
    <property type="match status" value="1"/>
</dbReference>
<dbReference type="SMART" id="SM00116">
    <property type="entry name" value="CBS"/>
    <property type="match status" value="4"/>
</dbReference>
<dbReference type="SMART" id="SM00267">
    <property type="entry name" value="GGDEF"/>
    <property type="match status" value="1"/>
</dbReference>
<keyword evidence="9" id="KW-1185">Reference proteome</keyword>
<dbReference type="InterPro" id="IPR000160">
    <property type="entry name" value="GGDEF_dom"/>
</dbReference>
<dbReference type="SUPFAM" id="SSF54631">
    <property type="entry name" value="CBS-domain pair"/>
    <property type="match status" value="2"/>
</dbReference>
<feature type="domain" description="CBS" evidence="7">
    <location>
        <begin position="14"/>
        <end position="71"/>
    </location>
</feature>
<dbReference type="Pfam" id="PF00990">
    <property type="entry name" value="GGDEF"/>
    <property type="match status" value="1"/>
</dbReference>
<reference evidence="8 9" key="1">
    <citation type="submission" date="2006-02" db="EMBL/GenBank/DDBJ databases">
        <authorList>
            <person name="Moran M.A."/>
            <person name="Kjelleberg S."/>
            <person name="Egan S."/>
            <person name="Saunders N."/>
            <person name="Thomas T."/>
            <person name="Ferriera S."/>
            <person name="Johnson J."/>
            <person name="Kravitz S."/>
            <person name="Halpern A."/>
            <person name="Remington K."/>
            <person name="Beeson K."/>
            <person name="Tran B."/>
            <person name="Rogers Y.-H."/>
            <person name="Friedman R."/>
            <person name="Venter J.C."/>
        </authorList>
    </citation>
    <scope>NUCLEOTIDE SEQUENCE [LARGE SCALE GENOMIC DNA]</scope>
    <source>
        <strain evidence="8 9">D2</strain>
    </source>
</reference>
<feature type="domain" description="GGDEF" evidence="6">
    <location>
        <begin position="438"/>
        <end position="571"/>
    </location>
</feature>
<dbReference type="InterPro" id="IPR000014">
    <property type="entry name" value="PAS"/>
</dbReference>
<dbReference type="PROSITE" id="PS50112">
    <property type="entry name" value="PAS"/>
    <property type="match status" value="1"/>
</dbReference>
<dbReference type="Proteomes" id="UP000006201">
    <property type="component" value="Unassembled WGS sequence"/>
</dbReference>
<evidence type="ECO:0000259" key="6">
    <source>
        <dbReference type="PROSITE" id="PS50887"/>
    </source>
</evidence>
<dbReference type="SUPFAM" id="SSF55785">
    <property type="entry name" value="PYP-like sensor domain (PAS domain)"/>
    <property type="match status" value="1"/>
</dbReference>
<comment type="cofactor">
    <cofactor evidence="1">
        <name>Mg(2+)</name>
        <dbReference type="ChEBI" id="CHEBI:18420"/>
    </cofactor>
</comment>
<evidence type="ECO:0000313" key="8">
    <source>
        <dbReference type="EMBL" id="EAR29846.1"/>
    </source>
</evidence>
<dbReference type="HOGENOM" id="CLU_000445_70_39_6"/>
<dbReference type="Gene3D" id="3.30.450.20">
    <property type="entry name" value="PAS domain"/>
    <property type="match status" value="1"/>
</dbReference>
<dbReference type="PROSITE" id="PS51371">
    <property type="entry name" value="CBS"/>
    <property type="match status" value="4"/>
</dbReference>
<dbReference type="SUPFAM" id="SSF55073">
    <property type="entry name" value="Nucleotide cyclase"/>
    <property type="match status" value="1"/>
</dbReference>
<evidence type="ECO:0000313" key="9">
    <source>
        <dbReference type="Proteomes" id="UP000006201"/>
    </source>
</evidence>
<dbReference type="InterPro" id="IPR043128">
    <property type="entry name" value="Rev_trsase/Diguanyl_cyclase"/>
</dbReference>
<dbReference type="AlphaFoldDB" id="A4C792"/>
<dbReference type="EMBL" id="AAOH01000002">
    <property type="protein sequence ID" value="EAR29846.1"/>
    <property type="molecule type" value="Genomic_DNA"/>
</dbReference>
<accession>A4C792</accession>
<dbReference type="InterPro" id="IPR035965">
    <property type="entry name" value="PAS-like_dom_sf"/>
</dbReference>
<evidence type="ECO:0000259" key="3">
    <source>
        <dbReference type="PROSITE" id="PS50112"/>
    </source>
</evidence>
<dbReference type="RefSeq" id="WP_009837719.1">
    <property type="nucleotide sequence ID" value="NZ_AAOH01000002.1"/>
</dbReference>
<dbReference type="PANTHER" id="PTHR44757:SF2">
    <property type="entry name" value="BIOFILM ARCHITECTURE MAINTENANCE PROTEIN MBAA"/>
    <property type="match status" value="1"/>
</dbReference>
<dbReference type="Gene3D" id="3.30.70.270">
    <property type="match status" value="1"/>
</dbReference>
<dbReference type="InterPro" id="IPR000700">
    <property type="entry name" value="PAS-assoc_C"/>
</dbReference>
<dbReference type="SMART" id="SM00091">
    <property type="entry name" value="PAS"/>
    <property type="match status" value="1"/>
</dbReference>
<evidence type="ECO:0000259" key="5">
    <source>
        <dbReference type="PROSITE" id="PS50883"/>
    </source>
</evidence>
<dbReference type="InterPro" id="IPR001633">
    <property type="entry name" value="EAL_dom"/>
</dbReference>
<dbReference type="Pfam" id="PF00563">
    <property type="entry name" value="EAL"/>
    <property type="match status" value="1"/>
</dbReference>
<comment type="caution">
    <text evidence="8">The sequence shown here is derived from an EMBL/GenBank/DDBJ whole genome shotgun (WGS) entry which is preliminary data.</text>
</comment>
<dbReference type="InterPro" id="IPR000644">
    <property type="entry name" value="CBS_dom"/>
</dbReference>
<evidence type="ECO:0000256" key="1">
    <source>
        <dbReference type="ARBA" id="ARBA00001946"/>
    </source>
</evidence>
<dbReference type="PANTHER" id="PTHR44757">
    <property type="entry name" value="DIGUANYLATE CYCLASE DGCP"/>
    <property type="match status" value="1"/>
</dbReference>
<dbReference type="NCBIfam" id="TIGR00229">
    <property type="entry name" value="sensory_box"/>
    <property type="match status" value="1"/>
</dbReference>
<dbReference type="Pfam" id="PF00571">
    <property type="entry name" value="CBS"/>
    <property type="match status" value="4"/>
</dbReference>
<dbReference type="CDD" id="cd01948">
    <property type="entry name" value="EAL"/>
    <property type="match status" value="1"/>
</dbReference>
<dbReference type="GO" id="GO:0003824">
    <property type="term" value="F:catalytic activity"/>
    <property type="evidence" value="ECO:0007669"/>
    <property type="project" value="UniProtKB-ARBA"/>
</dbReference>
<evidence type="ECO:0000259" key="7">
    <source>
        <dbReference type="PROSITE" id="PS51371"/>
    </source>
</evidence>
<dbReference type="Gene3D" id="3.10.580.10">
    <property type="entry name" value="CBS-domain"/>
    <property type="match status" value="2"/>
</dbReference>
<sequence length="847" mass="95712">MQMKSKAITAADVMSANLVTCDEYTTLAHAAKIMKKHNVSAIFVTSKGQIIGIWTESDCAKVDFLASNFAQTCITDSMSSPVKKVTKQTLLSDVTAIFHHHHFRHLLVVDESSQPIGMISLSDVVKNQGLEHYLHFRQVEQSFNAQVPIIDSEQSINDVAQNMRRQRVNAVLVFNQKLQQTGIITERDLLHVLADNKHQSRCWSLASWPLLTIRRDISLYRAYHLLKANNIRHLVVEDQDLTICGILSLSHIITDIEAAYMTELETVLSQRNQALKTSQKNLFLAKQIINASLDGVMITDNKGTIFQVNPAFTTLTGYSAEDVVGQTPSLLSSGKHDKIFYDHMWQCLRREHMWQGEIWNKKKNGEVYLEWLTIIEIKEPDDDELLYAAIFSDITERKKAEKRIISLAYFDELTHLPNRRLFSDRLEMALATAHRDNSKLAVMFLDLDHFKQINDTMGHNVGDILLRQVAERLQACVREGDTLARLGGDEFTLLITEISDVEQLTIFAHKLIHQLQAPFKLNGLDVSITTSIGAAVYPDDGIDSQSLLKHADVAMYRSKDLGRNSFQLYKPAMNARSLERLAMESKFKKALRTNEFKLCFQPQIDAKHQRLTGLEALVRWQSPELGSISPAQFIPLAENLGLIVELDIWVINKACQQIRLWLDEGVPFAKVSINVSALHFSQGNLVLAVQNALHYWHVDPHWVEIEITETSFISSLPEAKKVLTNLKKLGVKIALDDFGTGYSALSYLTQLPIDTVKIDASFIAKVPDEYGNSQIVTAIIALAKSLRLGLVAEGVEKAAQLRFLEQLECYVIQGFYFSKPLYPCEYVRFIAQKKFSVLASLPEPLLK</sequence>
<dbReference type="CDD" id="cd01949">
    <property type="entry name" value="GGDEF"/>
    <property type="match status" value="1"/>
</dbReference>
<dbReference type="InterPro" id="IPR046342">
    <property type="entry name" value="CBS_dom_sf"/>
</dbReference>
<dbReference type="InterPro" id="IPR035919">
    <property type="entry name" value="EAL_sf"/>
</dbReference>
<dbReference type="PROSITE" id="PS50113">
    <property type="entry name" value="PAC"/>
    <property type="match status" value="1"/>
</dbReference>
<dbReference type="InterPro" id="IPR052155">
    <property type="entry name" value="Biofilm_reg_signaling"/>
</dbReference>
<dbReference type="SUPFAM" id="SSF141868">
    <property type="entry name" value="EAL domain-like"/>
    <property type="match status" value="1"/>
</dbReference>
<gene>
    <name evidence="8" type="ORF">PTD2_13539</name>
</gene>
<proteinExistence type="predicted"/>
<dbReference type="NCBIfam" id="TIGR00254">
    <property type="entry name" value="GGDEF"/>
    <property type="match status" value="1"/>
</dbReference>
<protein>
    <submittedName>
        <fullName evidence="8">Uncharacterized protein</fullName>
    </submittedName>
</protein>
<keyword evidence="2" id="KW-0129">CBS domain</keyword>
<dbReference type="InterPro" id="IPR029787">
    <property type="entry name" value="Nucleotide_cyclase"/>
</dbReference>
<dbReference type="PROSITE" id="PS50883">
    <property type="entry name" value="EAL"/>
    <property type="match status" value="1"/>
</dbReference>